<gene>
    <name evidence="1" type="ORF">EV702DRAFT_1220110</name>
</gene>
<dbReference type="Proteomes" id="UP000714275">
    <property type="component" value="Unassembled WGS sequence"/>
</dbReference>
<keyword evidence="2" id="KW-1185">Reference proteome</keyword>
<reference evidence="1" key="1">
    <citation type="journal article" date="2020" name="New Phytol.">
        <title>Comparative genomics reveals dynamic genome evolution in host specialist ectomycorrhizal fungi.</title>
        <authorList>
            <person name="Lofgren L.A."/>
            <person name="Nguyen N.H."/>
            <person name="Vilgalys R."/>
            <person name="Ruytinx J."/>
            <person name="Liao H.L."/>
            <person name="Branco S."/>
            <person name="Kuo A."/>
            <person name="LaButti K."/>
            <person name="Lipzen A."/>
            <person name="Andreopoulos W."/>
            <person name="Pangilinan J."/>
            <person name="Riley R."/>
            <person name="Hundley H."/>
            <person name="Na H."/>
            <person name="Barry K."/>
            <person name="Grigoriev I.V."/>
            <person name="Stajich J.E."/>
            <person name="Kennedy P.G."/>
        </authorList>
    </citation>
    <scope>NUCLEOTIDE SEQUENCE</scope>
    <source>
        <strain evidence="1">DOB743</strain>
    </source>
</reference>
<dbReference type="AlphaFoldDB" id="A0A9P7D3N9"/>
<accession>A0A9P7D3N9</accession>
<evidence type="ECO:0008006" key="3">
    <source>
        <dbReference type="Google" id="ProtNLM"/>
    </source>
</evidence>
<sequence length="302" mass="33308">MTDFVCIHLSLPKLQDDPNLRWVPSFRVPVARILPWSLHPYTLLRYMCFATTGARGELSLSSQYPVDPVAYNSSTLPNDIPDLQVYYHVQEDQRSYTFPIDPIDVASGWSTPITPTENFTEGLVGRDGGVCIVHSLPGELCDAAHLVDVSKGDKYIEQLTTSRSLNNPNPQIIQDVDDLRNGLFLLGLITPFIGISVAFLPIPNVYMTSNDIDNLPPATSSLILHDLNTPVNAPKAYTSGIPDGGLVRIAPHDWPPNLLFDVVFAEAMSRLWGLPGFVDQVIPAWSIQTVETEPDTTSRDVA</sequence>
<proteinExistence type="predicted"/>
<comment type="caution">
    <text evidence="1">The sequence shown here is derived from an EMBL/GenBank/DDBJ whole genome shotgun (WGS) entry which is preliminary data.</text>
</comment>
<dbReference type="EMBL" id="JABBWD010000016">
    <property type="protein sequence ID" value="KAG1778334.1"/>
    <property type="molecule type" value="Genomic_DNA"/>
</dbReference>
<evidence type="ECO:0000313" key="2">
    <source>
        <dbReference type="Proteomes" id="UP000714275"/>
    </source>
</evidence>
<name>A0A9P7D3N9_9AGAM</name>
<protein>
    <recommendedName>
        <fullName evidence="3">HNH nuclease domain-containing protein</fullName>
    </recommendedName>
</protein>
<dbReference type="OrthoDB" id="2660728at2759"/>
<evidence type="ECO:0000313" key="1">
    <source>
        <dbReference type="EMBL" id="KAG1778334.1"/>
    </source>
</evidence>
<organism evidence="1 2">
    <name type="scientific">Suillus placidus</name>
    <dbReference type="NCBI Taxonomy" id="48579"/>
    <lineage>
        <taxon>Eukaryota</taxon>
        <taxon>Fungi</taxon>
        <taxon>Dikarya</taxon>
        <taxon>Basidiomycota</taxon>
        <taxon>Agaricomycotina</taxon>
        <taxon>Agaricomycetes</taxon>
        <taxon>Agaricomycetidae</taxon>
        <taxon>Boletales</taxon>
        <taxon>Suillineae</taxon>
        <taxon>Suillaceae</taxon>
        <taxon>Suillus</taxon>
    </lineage>
</organism>